<gene>
    <name evidence="1" type="ORF">RPERSI_LOCUS27369</name>
</gene>
<keyword evidence="2" id="KW-1185">Reference proteome</keyword>
<reference evidence="1" key="1">
    <citation type="submission" date="2021-06" db="EMBL/GenBank/DDBJ databases">
        <authorList>
            <person name="Kallberg Y."/>
            <person name="Tangrot J."/>
            <person name="Rosling A."/>
        </authorList>
    </citation>
    <scope>NUCLEOTIDE SEQUENCE</scope>
    <source>
        <strain evidence="1">MA461A</strain>
    </source>
</reference>
<dbReference type="EMBL" id="CAJVQC010096345">
    <property type="protein sequence ID" value="CAG8828932.1"/>
    <property type="molecule type" value="Genomic_DNA"/>
</dbReference>
<feature type="non-terminal residue" evidence="1">
    <location>
        <position position="1"/>
    </location>
</feature>
<protein>
    <submittedName>
        <fullName evidence="1">504_t:CDS:1</fullName>
    </submittedName>
</protein>
<proteinExistence type="predicted"/>
<evidence type="ECO:0000313" key="1">
    <source>
        <dbReference type="EMBL" id="CAG8828932.1"/>
    </source>
</evidence>
<sequence>AASVCRWNKCLVNYFFGRNILIGWLRRLCAGFGSKTTSKALFLNFSEFVLSNFESLKFRVLR</sequence>
<accession>A0ACA9S6K2</accession>
<comment type="caution">
    <text evidence="1">The sequence shown here is derived from an EMBL/GenBank/DDBJ whole genome shotgun (WGS) entry which is preliminary data.</text>
</comment>
<evidence type="ECO:0000313" key="2">
    <source>
        <dbReference type="Proteomes" id="UP000789920"/>
    </source>
</evidence>
<feature type="non-terminal residue" evidence="1">
    <location>
        <position position="62"/>
    </location>
</feature>
<dbReference type="Proteomes" id="UP000789920">
    <property type="component" value="Unassembled WGS sequence"/>
</dbReference>
<organism evidence="1 2">
    <name type="scientific">Racocetra persica</name>
    <dbReference type="NCBI Taxonomy" id="160502"/>
    <lineage>
        <taxon>Eukaryota</taxon>
        <taxon>Fungi</taxon>
        <taxon>Fungi incertae sedis</taxon>
        <taxon>Mucoromycota</taxon>
        <taxon>Glomeromycotina</taxon>
        <taxon>Glomeromycetes</taxon>
        <taxon>Diversisporales</taxon>
        <taxon>Gigasporaceae</taxon>
        <taxon>Racocetra</taxon>
    </lineage>
</organism>
<name>A0ACA9S6K2_9GLOM</name>